<dbReference type="EMBL" id="GAKP01002261">
    <property type="protein sequence ID" value="JAC56691.1"/>
    <property type="molecule type" value="Transcribed_RNA"/>
</dbReference>
<sequence length="103" mass="11049">GANYLNVSLFAPGTKNEIMQAQNTAPPIITNGGMQPMVINKGNKTFPSREPSRPEVSTSTTTIALITVGNKLTETLITVVPAMLLAVTKIAEMAKVEYSDRDQ</sequence>
<feature type="non-terminal residue" evidence="1">
    <location>
        <position position="1"/>
    </location>
</feature>
<proteinExistence type="predicted"/>
<organism evidence="1">
    <name type="scientific">Bactrocera dorsalis</name>
    <name type="common">Oriental fruit fly</name>
    <name type="synonym">Dacus dorsalis</name>
    <dbReference type="NCBI Taxonomy" id="27457"/>
    <lineage>
        <taxon>Eukaryota</taxon>
        <taxon>Metazoa</taxon>
        <taxon>Ecdysozoa</taxon>
        <taxon>Arthropoda</taxon>
        <taxon>Hexapoda</taxon>
        <taxon>Insecta</taxon>
        <taxon>Pterygota</taxon>
        <taxon>Neoptera</taxon>
        <taxon>Endopterygota</taxon>
        <taxon>Diptera</taxon>
        <taxon>Brachycera</taxon>
        <taxon>Muscomorpha</taxon>
        <taxon>Tephritoidea</taxon>
        <taxon>Tephritidae</taxon>
        <taxon>Bactrocera</taxon>
        <taxon>Bactrocera</taxon>
    </lineage>
</organism>
<accession>A0A034WQ11</accession>
<name>A0A034WQ11_BACDO</name>
<protein>
    <submittedName>
        <fullName evidence="1">Uncharacterized protein</fullName>
    </submittedName>
</protein>
<evidence type="ECO:0000313" key="1">
    <source>
        <dbReference type="EMBL" id="JAC56689.1"/>
    </source>
</evidence>
<reference evidence="1" key="1">
    <citation type="journal article" date="2014" name="BMC Genomics">
        <title>Characterizing the developmental transcriptome of the oriental fruit fly, Bactrocera dorsalis (Diptera: Tephritidae) through comparative genomic analysis with Drosophila melanogaster utilizing modENCODE datasets.</title>
        <authorList>
            <person name="Geib S.M."/>
            <person name="Calla B."/>
            <person name="Hall B."/>
            <person name="Hou S."/>
            <person name="Manoukis N.C."/>
        </authorList>
    </citation>
    <scope>NUCLEOTIDE SEQUENCE</scope>
    <source>
        <strain evidence="1">Punador</strain>
    </source>
</reference>
<dbReference type="AlphaFoldDB" id="A0A034WQ11"/>
<dbReference type="EMBL" id="GAKP01002263">
    <property type="protein sequence ID" value="JAC56689.1"/>
    <property type="molecule type" value="Transcribed_RNA"/>
</dbReference>